<dbReference type="RefSeq" id="WP_248154937.1">
    <property type="nucleotide sequence ID" value="NZ_JAKZAJ010000001.1"/>
</dbReference>
<dbReference type="EMBL" id="JBHSNL010000001">
    <property type="protein sequence ID" value="MFC5544246.1"/>
    <property type="molecule type" value="Genomic_DNA"/>
</dbReference>
<accession>A0ABW0RHV6</accession>
<evidence type="ECO:0000313" key="3">
    <source>
        <dbReference type="Proteomes" id="UP001596055"/>
    </source>
</evidence>
<feature type="transmembrane region" description="Helical" evidence="1">
    <location>
        <begin position="20"/>
        <end position="41"/>
    </location>
</feature>
<protein>
    <submittedName>
        <fullName evidence="2">Uncharacterized protein</fullName>
    </submittedName>
</protein>
<keyword evidence="3" id="KW-1185">Reference proteome</keyword>
<feature type="transmembrane region" description="Helical" evidence="1">
    <location>
        <begin position="47"/>
        <end position="65"/>
    </location>
</feature>
<reference evidence="3" key="1">
    <citation type="journal article" date="2019" name="Int. J. Syst. Evol. Microbiol.">
        <title>The Global Catalogue of Microorganisms (GCM) 10K type strain sequencing project: providing services to taxonomists for standard genome sequencing and annotation.</title>
        <authorList>
            <consortium name="The Broad Institute Genomics Platform"/>
            <consortium name="The Broad Institute Genome Sequencing Center for Infectious Disease"/>
            <person name="Wu L."/>
            <person name="Ma J."/>
        </authorList>
    </citation>
    <scope>NUCLEOTIDE SEQUENCE [LARGE SCALE GENOMIC DNA]</scope>
    <source>
        <strain evidence="3">CGMCC 4.1799</strain>
    </source>
</reference>
<keyword evidence="1" id="KW-0472">Membrane</keyword>
<dbReference type="Proteomes" id="UP001596055">
    <property type="component" value="Unassembled WGS sequence"/>
</dbReference>
<evidence type="ECO:0000313" key="2">
    <source>
        <dbReference type="EMBL" id="MFC5544246.1"/>
    </source>
</evidence>
<organism evidence="2 3">
    <name type="scientific">Marinobacter koreensis</name>
    <dbReference type="NCBI Taxonomy" id="335974"/>
    <lineage>
        <taxon>Bacteria</taxon>
        <taxon>Pseudomonadati</taxon>
        <taxon>Pseudomonadota</taxon>
        <taxon>Gammaproteobacteria</taxon>
        <taxon>Pseudomonadales</taxon>
        <taxon>Marinobacteraceae</taxon>
        <taxon>Marinobacter</taxon>
    </lineage>
</organism>
<comment type="caution">
    <text evidence="2">The sequence shown here is derived from an EMBL/GenBank/DDBJ whole genome shotgun (WGS) entry which is preliminary data.</text>
</comment>
<name>A0ABW0RHV6_9GAMM</name>
<keyword evidence="1" id="KW-1133">Transmembrane helix</keyword>
<keyword evidence="1" id="KW-0812">Transmembrane</keyword>
<proteinExistence type="predicted"/>
<sequence>MNASNGQHPNPNQWWFHRRLMAYMSIIGLYLVAGAMLLGSIQAPMVPLAQTLCYVFSANLLYYYGGNAVEYLKAKS</sequence>
<evidence type="ECO:0000256" key="1">
    <source>
        <dbReference type="SAM" id="Phobius"/>
    </source>
</evidence>
<gene>
    <name evidence="2" type="ORF">ACFPQA_04240</name>
</gene>